<dbReference type="PANTHER" id="PTHR48097:SF9">
    <property type="entry name" value="L-THREONINE ALDOLASE"/>
    <property type="match status" value="1"/>
</dbReference>
<dbReference type="PIRSF" id="PIRSF017617">
    <property type="entry name" value="Thr_aldolase"/>
    <property type="match status" value="1"/>
</dbReference>
<dbReference type="FunFam" id="3.40.640.10:FF:000030">
    <property type="entry name" value="Low-specificity L-threonine aldolase"/>
    <property type="match status" value="1"/>
</dbReference>
<proteinExistence type="inferred from homology"/>
<comment type="caution">
    <text evidence="7">The sequence shown here is derived from an EMBL/GenBank/DDBJ whole genome shotgun (WGS) entry which is preliminary data.</text>
</comment>
<evidence type="ECO:0000313" key="8">
    <source>
        <dbReference type="Proteomes" id="UP001392437"/>
    </source>
</evidence>
<name>A0AAW0QLB3_9PEZI</name>
<evidence type="ECO:0000256" key="1">
    <source>
        <dbReference type="ARBA" id="ARBA00001933"/>
    </source>
</evidence>
<dbReference type="InterPro" id="IPR015422">
    <property type="entry name" value="PyrdxlP-dep_Trfase_small"/>
</dbReference>
<dbReference type="Proteomes" id="UP001392437">
    <property type="component" value="Unassembled WGS sequence"/>
</dbReference>
<keyword evidence="4" id="KW-0456">Lyase</keyword>
<dbReference type="InterPro" id="IPR015424">
    <property type="entry name" value="PyrdxlP-dep_Trfase"/>
</dbReference>
<dbReference type="GO" id="GO:0006567">
    <property type="term" value="P:L-threonine catabolic process"/>
    <property type="evidence" value="ECO:0007669"/>
    <property type="project" value="TreeGrafter"/>
</dbReference>
<reference evidence="7 8" key="1">
    <citation type="submission" date="2023-01" db="EMBL/GenBank/DDBJ databases">
        <title>Analysis of 21 Apiospora genomes using comparative genomics revels a genus with tremendous synthesis potential of carbohydrate active enzymes and secondary metabolites.</title>
        <authorList>
            <person name="Sorensen T."/>
        </authorList>
    </citation>
    <scope>NUCLEOTIDE SEQUENCE [LARGE SCALE GENOMIC DNA]</scope>
    <source>
        <strain evidence="7 8">CBS 117206</strain>
    </source>
</reference>
<protein>
    <submittedName>
        <fullName evidence="7">L-allo-threonine aldolase</fullName>
    </submittedName>
</protein>
<keyword evidence="8" id="KW-1185">Reference proteome</keyword>
<evidence type="ECO:0000313" key="7">
    <source>
        <dbReference type="EMBL" id="KAK8106742.1"/>
    </source>
</evidence>
<dbReference type="GO" id="GO:0008732">
    <property type="term" value="F:L-allo-threonine aldolase activity"/>
    <property type="evidence" value="ECO:0007669"/>
    <property type="project" value="TreeGrafter"/>
</dbReference>
<dbReference type="InterPro" id="IPR015421">
    <property type="entry name" value="PyrdxlP-dep_Trfase_major"/>
</dbReference>
<dbReference type="InterPro" id="IPR001597">
    <property type="entry name" value="ArAA_b-elim_lyase/Thr_aldolase"/>
</dbReference>
<comment type="cofactor">
    <cofactor evidence="1">
        <name>pyridoxal 5'-phosphate</name>
        <dbReference type="ChEBI" id="CHEBI:597326"/>
    </cofactor>
</comment>
<comment type="similarity">
    <text evidence="2">Belongs to the threonine aldolase family.</text>
</comment>
<dbReference type="InterPro" id="IPR023603">
    <property type="entry name" value="Low_specificity_L-TA-like"/>
</dbReference>
<gene>
    <name evidence="7" type="ORF">PG999_010101</name>
</gene>
<dbReference type="AlphaFoldDB" id="A0AAW0QLB3"/>
<feature type="domain" description="Aromatic amino acid beta-eliminating lyase/threonine aldolase" evidence="6">
    <location>
        <begin position="53"/>
        <end position="340"/>
    </location>
</feature>
<dbReference type="EMBL" id="JAQQWP010000008">
    <property type="protein sequence ID" value="KAK8106742.1"/>
    <property type="molecule type" value="Genomic_DNA"/>
</dbReference>
<evidence type="ECO:0000256" key="2">
    <source>
        <dbReference type="ARBA" id="ARBA00006966"/>
    </source>
</evidence>
<evidence type="ECO:0000256" key="5">
    <source>
        <dbReference type="PIRSR" id="PIRSR017617-1"/>
    </source>
</evidence>
<evidence type="ECO:0000256" key="3">
    <source>
        <dbReference type="ARBA" id="ARBA00022898"/>
    </source>
</evidence>
<dbReference type="SUPFAM" id="SSF53383">
    <property type="entry name" value="PLP-dependent transferases"/>
    <property type="match status" value="1"/>
</dbReference>
<dbReference type="Gene3D" id="3.90.1150.10">
    <property type="entry name" value="Aspartate Aminotransferase, domain 1"/>
    <property type="match status" value="1"/>
</dbReference>
<accession>A0AAW0QLB3</accession>
<keyword evidence="3" id="KW-0663">Pyridoxal phosphate</keyword>
<dbReference type="Pfam" id="PF01212">
    <property type="entry name" value="Beta_elim_lyase"/>
    <property type="match status" value="1"/>
</dbReference>
<evidence type="ECO:0000256" key="4">
    <source>
        <dbReference type="ARBA" id="ARBA00023239"/>
    </source>
</evidence>
<feature type="modified residue" description="N6-(pyridoxal phosphate)lysine" evidence="5">
    <location>
        <position position="251"/>
    </location>
</feature>
<evidence type="ECO:0000259" key="6">
    <source>
        <dbReference type="Pfam" id="PF01212"/>
    </source>
</evidence>
<dbReference type="GO" id="GO:0006545">
    <property type="term" value="P:glycine biosynthetic process"/>
    <property type="evidence" value="ECO:0007669"/>
    <property type="project" value="TreeGrafter"/>
</dbReference>
<sequence>MEATITSILQDSANKSLASTKLHAELDQGTAIRDALSRIPNLAWSHSNEVSNDFRSDYVTKPSLCMLEAIITTSLGDGDTGEDVETNSFQDYIAGLAGHESALVVVSGTMGNQVALRAALGAPPHSVLADYRGHIVNYEAGGAASVCGATMRMAVPSNGHHLTLDDVKRYSVLSETMYDSPTRIISLENTLNGTILPFEEIQAISEWARAQTPPIHMHLDGARLWEALAAGSCTLREIGACFDSIQLCMTKGLGAPLGSVVIGSAAFIKRAKWSRKLFGGGTRSTGVISGPARAAIENVFFGGKLKAAHVKAKAASELWQQLGGKLQSPTETNMVWLDLEASGLTPDYFFTKAREFGIKSGDLFLQRLVFHYQISDDAFTKLCNFFRSILSG</sequence>
<dbReference type="Gene3D" id="3.40.640.10">
    <property type="entry name" value="Type I PLP-dependent aspartate aminotransferase-like (Major domain)"/>
    <property type="match status" value="1"/>
</dbReference>
<dbReference type="PANTHER" id="PTHR48097">
    <property type="entry name" value="L-THREONINE ALDOLASE-RELATED"/>
    <property type="match status" value="1"/>
</dbReference>
<organism evidence="7 8">
    <name type="scientific">Apiospora kogelbergensis</name>
    <dbReference type="NCBI Taxonomy" id="1337665"/>
    <lineage>
        <taxon>Eukaryota</taxon>
        <taxon>Fungi</taxon>
        <taxon>Dikarya</taxon>
        <taxon>Ascomycota</taxon>
        <taxon>Pezizomycotina</taxon>
        <taxon>Sordariomycetes</taxon>
        <taxon>Xylariomycetidae</taxon>
        <taxon>Amphisphaeriales</taxon>
        <taxon>Apiosporaceae</taxon>
        <taxon>Apiospora</taxon>
    </lineage>
</organism>
<dbReference type="GO" id="GO:0005829">
    <property type="term" value="C:cytosol"/>
    <property type="evidence" value="ECO:0007669"/>
    <property type="project" value="TreeGrafter"/>
</dbReference>